<dbReference type="Gene3D" id="1.25.40.20">
    <property type="entry name" value="Ankyrin repeat-containing domain"/>
    <property type="match status" value="2"/>
</dbReference>
<sequence length="194" mass="21468">MINAIKADDVEKLKELYTGNILEEEEYAIHIAAQNKSLKCLTFLVDKQLKSKNGRGQTALMISCENKFLDGVKLLLGEAGMKDENGQTALMIAAQSNFLEAVMLLKAELKQQDGDGFTALIYAAQENNPEIIKELLEEKNLEDSDGLTALENAIMRGTWEAVRALWKAEGGERATKFAKDEFVADELQKAIEGL</sequence>
<reference evidence="2 3" key="2">
    <citation type="submission" date="2024-07" db="EMBL/GenBank/DDBJ databases">
        <authorList>
            <person name="Akdeniz Z."/>
        </authorList>
    </citation>
    <scope>NUCLEOTIDE SEQUENCE [LARGE SCALE GENOMIC DNA]</scope>
</reference>
<dbReference type="PANTHER" id="PTHR24120:SF4">
    <property type="entry name" value="GH07239P"/>
    <property type="match status" value="1"/>
</dbReference>
<dbReference type="InterPro" id="IPR036770">
    <property type="entry name" value="Ankyrin_rpt-contain_sf"/>
</dbReference>
<protein>
    <submittedName>
        <fullName evidence="1">Protein 21.1</fullName>
    </submittedName>
    <submittedName>
        <fullName evidence="2">Protein_21.1</fullName>
    </submittedName>
</protein>
<organism evidence="1">
    <name type="scientific">Hexamita inflata</name>
    <dbReference type="NCBI Taxonomy" id="28002"/>
    <lineage>
        <taxon>Eukaryota</taxon>
        <taxon>Metamonada</taxon>
        <taxon>Diplomonadida</taxon>
        <taxon>Hexamitidae</taxon>
        <taxon>Hexamitinae</taxon>
        <taxon>Hexamita</taxon>
    </lineage>
</organism>
<reference evidence="1" key="1">
    <citation type="submission" date="2023-06" db="EMBL/GenBank/DDBJ databases">
        <authorList>
            <person name="Kurt Z."/>
        </authorList>
    </citation>
    <scope>NUCLEOTIDE SEQUENCE</scope>
</reference>
<dbReference type="AlphaFoldDB" id="A0AA86TCQ2"/>
<proteinExistence type="predicted"/>
<gene>
    <name evidence="1" type="ORF">HINF_LOCUS2669</name>
    <name evidence="2" type="ORF">HINF_LOCUS30561</name>
</gene>
<evidence type="ECO:0000313" key="1">
    <source>
        <dbReference type="EMBL" id="CAI9915024.1"/>
    </source>
</evidence>
<name>A0AA86TCQ2_9EUKA</name>
<dbReference type="PANTHER" id="PTHR24120">
    <property type="entry name" value="GH07239P"/>
    <property type="match status" value="1"/>
</dbReference>
<dbReference type="EMBL" id="CAXDID020000100">
    <property type="protein sequence ID" value="CAL6025844.1"/>
    <property type="molecule type" value="Genomic_DNA"/>
</dbReference>
<evidence type="ECO:0000313" key="3">
    <source>
        <dbReference type="Proteomes" id="UP001642409"/>
    </source>
</evidence>
<comment type="caution">
    <text evidence="1">The sequence shown here is derived from an EMBL/GenBank/DDBJ whole genome shotgun (WGS) entry which is preliminary data.</text>
</comment>
<dbReference type="Proteomes" id="UP001642409">
    <property type="component" value="Unassembled WGS sequence"/>
</dbReference>
<dbReference type="InterPro" id="IPR002110">
    <property type="entry name" value="Ankyrin_rpt"/>
</dbReference>
<accession>A0AA86TCQ2</accession>
<dbReference type="SMART" id="SM00248">
    <property type="entry name" value="ANK"/>
    <property type="match status" value="4"/>
</dbReference>
<dbReference type="Pfam" id="PF12796">
    <property type="entry name" value="Ank_2"/>
    <property type="match status" value="1"/>
</dbReference>
<dbReference type="SUPFAM" id="SSF48403">
    <property type="entry name" value="Ankyrin repeat"/>
    <property type="match status" value="1"/>
</dbReference>
<evidence type="ECO:0000313" key="2">
    <source>
        <dbReference type="EMBL" id="CAL6025844.1"/>
    </source>
</evidence>
<keyword evidence="3" id="KW-1185">Reference proteome</keyword>
<dbReference type="EMBL" id="CATOUU010000062">
    <property type="protein sequence ID" value="CAI9915024.1"/>
    <property type="molecule type" value="Genomic_DNA"/>
</dbReference>